<gene>
    <name evidence="1" type="ORF">CMUS01_06819</name>
</gene>
<evidence type="ECO:0000313" key="2">
    <source>
        <dbReference type="Proteomes" id="UP000639643"/>
    </source>
</evidence>
<organism evidence="1 2">
    <name type="scientific">Colletotrichum musicola</name>
    <dbReference type="NCBI Taxonomy" id="2175873"/>
    <lineage>
        <taxon>Eukaryota</taxon>
        <taxon>Fungi</taxon>
        <taxon>Dikarya</taxon>
        <taxon>Ascomycota</taxon>
        <taxon>Pezizomycotina</taxon>
        <taxon>Sordariomycetes</taxon>
        <taxon>Hypocreomycetidae</taxon>
        <taxon>Glomerellales</taxon>
        <taxon>Glomerellaceae</taxon>
        <taxon>Colletotrichum</taxon>
        <taxon>Colletotrichum orchidearum species complex</taxon>
    </lineage>
</organism>
<reference evidence="1" key="1">
    <citation type="journal article" date="2020" name="Phytopathology">
        <title>Genome Sequence Resources of Colletotrichum truncatum, C. plurivorum, C. musicola, and C. sojae: Four Species Pathogenic to Soybean (Glycine max).</title>
        <authorList>
            <person name="Rogerio F."/>
            <person name="Boufleur T.R."/>
            <person name="Ciampi-Guillardi M."/>
            <person name="Sukno S.A."/>
            <person name="Thon M.R."/>
            <person name="Massola Junior N.S."/>
            <person name="Baroncelli R."/>
        </authorList>
    </citation>
    <scope>NUCLEOTIDE SEQUENCE</scope>
    <source>
        <strain evidence="1">LFN0074</strain>
    </source>
</reference>
<name>A0A8H6NH60_9PEZI</name>
<keyword evidence="2" id="KW-1185">Reference proteome</keyword>
<comment type="caution">
    <text evidence="1">The sequence shown here is derived from an EMBL/GenBank/DDBJ whole genome shotgun (WGS) entry which is preliminary data.</text>
</comment>
<sequence length="201" mass="23458">MADSILKSTHHAVVLDVVRCHIEEVLEAINEPRKKNTGKLRVKLEPETNSGYLAGDWKEDVYIQLLFQRIVWRVVSLHSMSGAKVGRETASKNIHAWSETASPQANAEEIQVPWWMEFELADLEELEKLEPWRRLAERDALCQPSKWRDRIRHGDEMLRLKVWYALVFRMLCWLVLHQFDKNDKQLPSTDLTGSTQPVFIV</sequence>
<dbReference type="AlphaFoldDB" id="A0A8H6NH60"/>
<dbReference type="OrthoDB" id="5227693at2759"/>
<accession>A0A8H6NH60</accession>
<protein>
    <submittedName>
        <fullName evidence="1">Modin</fullName>
    </submittedName>
</protein>
<proteinExistence type="predicted"/>
<dbReference type="Proteomes" id="UP000639643">
    <property type="component" value="Unassembled WGS sequence"/>
</dbReference>
<evidence type="ECO:0000313" key="1">
    <source>
        <dbReference type="EMBL" id="KAF6832713.1"/>
    </source>
</evidence>
<dbReference type="EMBL" id="WIGM01000231">
    <property type="protein sequence ID" value="KAF6832713.1"/>
    <property type="molecule type" value="Genomic_DNA"/>
</dbReference>